<dbReference type="CDD" id="cd16352">
    <property type="entry name" value="CheD"/>
    <property type="match status" value="1"/>
</dbReference>
<evidence type="ECO:0000256" key="1">
    <source>
        <dbReference type="ARBA" id="ARBA00022500"/>
    </source>
</evidence>
<dbReference type="PANTHER" id="PTHR35147">
    <property type="entry name" value="CHEMORECEPTOR GLUTAMINE DEAMIDASE CHED-RELATED"/>
    <property type="match status" value="1"/>
</dbReference>
<dbReference type="SUPFAM" id="SSF64438">
    <property type="entry name" value="CNF1/YfiH-like putative cysteine hydrolases"/>
    <property type="match status" value="1"/>
</dbReference>
<gene>
    <name evidence="3" type="ORF">ASZ90_001682</name>
</gene>
<dbReference type="GO" id="GO:0050568">
    <property type="term" value="F:protein-glutamine glutaminase activity"/>
    <property type="evidence" value="ECO:0007669"/>
    <property type="project" value="InterPro"/>
</dbReference>
<sequence>MDIVVGISDMRVATRSTHILVTHSLGSCLGLVAFDPATGVGGLIHCLLPMAREAREGRTINPCMYVNTGVPHMIKSMYAKGAKRERLVIKAAGCGRMMNVSNTFDTGAANFAALQKLLDHNHLRLSGSDVGGSIPRTVRFYMDSGRVVISSCGKSWEI</sequence>
<dbReference type="Gene3D" id="3.30.1330.200">
    <property type="match status" value="1"/>
</dbReference>
<keyword evidence="2" id="KW-0378">Hydrolase</keyword>
<dbReference type="InterPro" id="IPR005659">
    <property type="entry name" value="Chemorcpt_Glu_NH3ase_CheD"/>
</dbReference>
<evidence type="ECO:0000256" key="2">
    <source>
        <dbReference type="ARBA" id="ARBA00022801"/>
    </source>
</evidence>
<dbReference type="Pfam" id="PF03975">
    <property type="entry name" value="CheD"/>
    <property type="match status" value="1"/>
</dbReference>
<organism evidence="3">
    <name type="scientific">hydrocarbon metagenome</name>
    <dbReference type="NCBI Taxonomy" id="938273"/>
    <lineage>
        <taxon>unclassified sequences</taxon>
        <taxon>metagenomes</taxon>
        <taxon>ecological metagenomes</taxon>
    </lineage>
</organism>
<name>A0A0W8G5U2_9ZZZZ</name>
<accession>A0A0W8G5U2</accession>
<reference evidence="3" key="1">
    <citation type="journal article" date="2015" name="Proc. Natl. Acad. Sci. U.S.A.">
        <title>Networks of energetic and metabolic interactions define dynamics in microbial communities.</title>
        <authorList>
            <person name="Embree M."/>
            <person name="Liu J.K."/>
            <person name="Al-Bassam M.M."/>
            <person name="Zengler K."/>
        </authorList>
    </citation>
    <scope>NUCLEOTIDE SEQUENCE</scope>
</reference>
<protein>
    <submittedName>
        <fullName evidence="3">Chemotaxis protein ched</fullName>
    </submittedName>
</protein>
<evidence type="ECO:0000313" key="3">
    <source>
        <dbReference type="EMBL" id="KUG28441.1"/>
    </source>
</evidence>
<keyword evidence="1" id="KW-0145">Chemotaxis</keyword>
<dbReference type="AlphaFoldDB" id="A0A0W8G5U2"/>
<comment type="caution">
    <text evidence="3">The sequence shown here is derived from an EMBL/GenBank/DDBJ whole genome shotgun (WGS) entry which is preliminary data.</text>
</comment>
<proteinExistence type="inferred from homology"/>
<dbReference type="EMBL" id="LNQE01000219">
    <property type="protein sequence ID" value="KUG28441.1"/>
    <property type="molecule type" value="Genomic_DNA"/>
</dbReference>
<dbReference type="PANTHER" id="PTHR35147:SF1">
    <property type="entry name" value="CHEMORECEPTOR GLUTAMINE DEAMIDASE CHED-RELATED"/>
    <property type="match status" value="1"/>
</dbReference>
<dbReference type="InterPro" id="IPR038592">
    <property type="entry name" value="CheD-like_sf"/>
</dbReference>
<dbReference type="InterPro" id="IPR011324">
    <property type="entry name" value="Cytotoxic_necrot_fac-like_cat"/>
</dbReference>
<dbReference type="GO" id="GO:0006935">
    <property type="term" value="P:chemotaxis"/>
    <property type="evidence" value="ECO:0007669"/>
    <property type="project" value="UniProtKB-KW"/>
</dbReference>
<dbReference type="HAMAP" id="MF_01440">
    <property type="entry name" value="CheD"/>
    <property type="match status" value="1"/>
</dbReference>